<feature type="domain" description="Glyoxalase-like" evidence="2">
    <location>
        <begin position="3"/>
        <end position="101"/>
    </location>
</feature>
<evidence type="ECO:0000313" key="3">
    <source>
        <dbReference type="EMBL" id="KAG9237076.1"/>
    </source>
</evidence>
<keyword evidence="4" id="KW-1185">Reference proteome</keyword>
<dbReference type="InterPro" id="IPR025870">
    <property type="entry name" value="Glyoxalase-like_dom"/>
</dbReference>
<dbReference type="AlphaFoldDB" id="A0A9P8C9F5"/>
<dbReference type="OrthoDB" id="408973at2759"/>
<comment type="caution">
    <text evidence="3">The sequence shown here is derived from an EMBL/GenBank/DDBJ whole genome shotgun (WGS) entry which is preliminary data.</text>
</comment>
<protein>
    <recommendedName>
        <fullName evidence="2">Glyoxalase-like domain-containing protein</fullName>
    </recommendedName>
</protein>
<dbReference type="InterPro" id="IPR029068">
    <property type="entry name" value="Glyas_Bleomycin-R_OHBP_Dase"/>
</dbReference>
<dbReference type="Gene3D" id="3.10.180.10">
    <property type="entry name" value="2,3-Dihydroxybiphenyl 1,2-Dioxygenase, domain 1"/>
    <property type="match status" value="1"/>
</dbReference>
<proteinExistence type="predicted"/>
<gene>
    <name evidence="3" type="ORF">BJ875DRAFT_454838</name>
</gene>
<dbReference type="EMBL" id="MU251394">
    <property type="protein sequence ID" value="KAG9237076.1"/>
    <property type="molecule type" value="Genomic_DNA"/>
</dbReference>
<reference evidence="3" key="1">
    <citation type="journal article" date="2021" name="IMA Fungus">
        <title>Genomic characterization of three marine fungi, including Emericellopsis atlantica sp. nov. with signatures of a generalist lifestyle and marine biomass degradation.</title>
        <authorList>
            <person name="Hagestad O.C."/>
            <person name="Hou L."/>
            <person name="Andersen J.H."/>
            <person name="Hansen E.H."/>
            <person name="Altermark B."/>
            <person name="Li C."/>
            <person name="Kuhnert E."/>
            <person name="Cox R.J."/>
            <person name="Crous P.W."/>
            <person name="Spatafora J.W."/>
            <person name="Lail K."/>
            <person name="Amirebrahimi M."/>
            <person name="Lipzen A."/>
            <person name="Pangilinan J."/>
            <person name="Andreopoulos W."/>
            <person name="Hayes R.D."/>
            <person name="Ng V."/>
            <person name="Grigoriev I.V."/>
            <person name="Jackson S.A."/>
            <person name="Sutton T.D.S."/>
            <person name="Dobson A.D.W."/>
            <person name="Rama T."/>
        </authorList>
    </citation>
    <scope>NUCLEOTIDE SEQUENCE</scope>
    <source>
        <strain evidence="3">TRa018bII</strain>
    </source>
</reference>
<dbReference type="PANTHER" id="PTHR40265:SF1">
    <property type="entry name" value="GLYOXALASE-LIKE DOMAIN-CONTAINING PROTEIN"/>
    <property type="match status" value="1"/>
</dbReference>
<accession>A0A9P8C9F5</accession>
<evidence type="ECO:0000259" key="2">
    <source>
        <dbReference type="Pfam" id="PF13468"/>
    </source>
</evidence>
<feature type="region of interest" description="Disordered" evidence="1">
    <location>
        <begin position="1"/>
        <end position="24"/>
    </location>
</feature>
<dbReference type="Pfam" id="PF13468">
    <property type="entry name" value="Glyoxalase_3"/>
    <property type="match status" value="1"/>
</dbReference>
<organism evidence="3 4">
    <name type="scientific">Amylocarpus encephaloides</name>
    <dbReference type="NCBI Taxonomy" id="45428"/>
    <lineage>
        <taxon>Eukaryota</taxon>
        <taxon>Fungi</taxon>
        <taxon>Dikarya</taxon>
        <taxon>Ascomycota</taxon>
        <taxon>Pezizomycotina</taxon>
        <taxon>Leotiomycetes</taxon>
        <taxon>Helotiales</taxon>
        <taxon>Helotiales incertae sedis</taxon>
        <taxon>Amylocarpus</taxon>
    </lineage>
</organism>
<sequence>MTRRLEEKGSEVRYEKPVEGGRKRPDDVDVKWEVTFLSLPDGASYQRGTLPFFCHDVTPRELRVPCADANVVHPSGAQGVKSLTIYVTEDLVQELRKAYSAVTGVEEKSEGAFEVPSLYGDGTTTIYVKVPKDEGVTRGGLVLGELVLWGEGVGERKTLDVGNEGVGAIYLESR</sequence>
<evidence type="ECO:0000256" key="1">
    <source>
        <dbReference type="SAM" id="MobiDB-lite"/>
    </source>
</evidence>
<dbReference type="PANTHER" id="PTHR40265">
    <property type="entry name" value="BLL2707 PROTEIN"/>
    <property type="match status" value="1"/>
</dbReference>
<evidence type="ECO:0000313" key="4">
    <source>
        <dbReference type="Proteomes" id="UP000824998"/>
    </source>
</evidence>
<name>A0A9P8C9F5_9HELO</name>
<dbReference type="Proteomes" id="UP000824998">
    <property type="component" value="Unassembled WGS sequence"/>
</dbReference>